<dbReference type="AlphaFoldDB" id="A0A1R1PVS2"/>
<dbReference type="OrthoDB" id="252265at2759"/>
<gene>
    <name evidence="2" type="ORF">AX774_g1392</name>
</gene>
<dbReference type="Pfam" id="PF18785">
    <property type="entry name" value="Inv-AAD"/>
    <property type="match status" value="1"/>
</dbReference>
<dbReference type="EMBL" id="LSSK01000113">
    <property type="protein sequence ID" value="OMH85066.1"/>
    <property type="molecule type" value="Genomic_DNA"/>
</dbReference>
<sequence length="164" mass="17914">MTQRGTYTVVVDCDGNGEYERAVEYMKLAIQQAWLAGTVTTAFNVGSVIVVDEVVQATGYSREIRGNTHAAECAIKKLDDIQMAKGAVLYNTMEPCSFRLSGNKSCTERIIEAGIAKVFIGVKEPDTFSNCQGVQILLDHGIDVVCLKMLEEDCLEPNAELLLS</sequence>
<evidence type="ECO:0000313" key="2">
    <source>
        <dbReference type="EMBL" id="OMH85066.1"/>
    </source>
</evidence>
<accession>A0A1R1PVS2</accession>
<protein>
    <submittedName>
        <fullName evidence="2">Bifunctional protein RIB2</fullName>
    </submittedName>
</protein>
<feature type="domain" description="CMP/dCMP-type deaminase" evidence="1">
    <location>
        <begin position="20"/>
        <end position="145"/>
    </location>
</feature>
<proteinExistence type="predicted"/>
<comment type="caution">
    <text evidence="2">The sequence shown here is derived from an EMBL/GenBank/DDBJ whole genome shotgun (WGS) entry which is preliminary data.</text>
</comment>
<reference evidence="3" key="1">
    <citation type="submission" date="2017-01" db="EMBL/GenBank/DDBJ databases">
        <authorList>
            <person name="Wang Y."/>
            <person name="White M."/>
            <person name="Kvist S."/>
            <person name="Moncalvo J.-M."/>
        </authorList>
    </citation>
    <scope>NUCLEOTIDE SEQUENCE [LARGE SCALE GENOMIC DNA]</scope>
    <source>
        <strain evidence="3">COL-18-3</strain>
    </source>
</reference>
<dbReference type="GO" id="GO:0006139">
    <property type="term" value="P:nucleobase-containing compound metabolic process"/>
    <property type="evidence" value="ECO:0007669"/>
    <property type="project" value="UniProtKB-ARBA"/>
</dbReference>
<dbReference type="InterPro" id="IPR016193">
    <property type="entry name" value="Cytidine_deaminase-like"/>
</dbReference>
<dbReference type="Proteomes" id="UP000188320">
    <property type="component" value="Unassembled WGS sequence"/>
</dbReference>
<dbReference type="GO" id="GO:0003824">
    <property type="term" value="F:catalytic activity"/>
    <property type="evidence" value="ECO:0007669"/>
    <property type="project" value="InterPro"/>
</dbReference>
<dbReference type="InterPro" id="IPR002125">
    <property type="entry name" value="CMP_dCMP_dom"/>
</dbReference>
<organism evidence="2 3">
    <name type="scientific">Zancudomyces culisetae</name>
    <name type="common">Gut fungus</name>
    <name type="synonym">Smittium culisetae</name>
    <dbReference type="NCBI Taxonomy" id="1213189"/>
    <lineage>
        <taxon>Eukaryota</taxon>
        <taxon>Fungi</taxon>
        <taxon>Fungi incertae sedis</taxon>
        <taxon>Zoopagomycota</taxon>
        <taxon>Kickxellomycotina</taxon>
        <taxon>Harpellomycetes</taxon>
        <taxon>Harpellales</taxon>
        <taxon>Legeriomycetaceae</taxon>
        <taxon>Zancudomyces</taxon>
    </lineage>
</organism>
<evidence type="ECO:0000313" key="3">
    <source>
        <dbReference type="Proteomes" id="UP000188320"/>
    </source>
</evidence>
<dbReference type="PROSITE" id="PS51747">
    <property type="entry name" value="CYT_DCMP_DEAMINASES_2"/>
    <property type="match status" value="1"/>
</dbReference>
<keyword evidence="3" id="KW-1185">Reference proteome</keyword>
<name>A0A1R1PVS2_ZANCU</name>
<dbReference type="Gene3D" id="3.40.140.10">
    <property type="entry name" value="Cytidine Deaminase, domain 2"/>
    <property type="match status" value="1"/>
</dbReference>
<dbReference type="SUPFAM" id="SSF53927">
    <property type="entry name" value="Cytidine deaminase-like"/>
    <property type="match status" value="1"/>
</dbReference>
<evidence type="ECO:0000259" key="1">
    <source>
        <dbReference type="PROSITE" id="PS51747"/>
    </source>
</evidence>